<sequence length="67" mass="7500">MNGTTEKKQAKLCYEHLGGKLGELLFQSFITKGWLMKDELGKKDFYITEKGAKGFSELGVDLSQLKA</sequence>
<dbReference type="AlphaFoldDB" id="A0A443YIC5"/>
<dbReference type="OrthoDB" id="9797716at2"/>
<dbReference type="RefSeq" id="WP_113649346.1">
    <property type="nucleotide sequence ID" value="NZ_QMHN01000010.1"/>
</dbReference>
<gene>
    <name evidence="1" type="ORF">DPV69_20725</name>
</gene>
<protein>
    <submittedName>
        <fullName evidence="1">ArsR family transcriptional regulator</fullName>
    </submittedName>
</protein>
<evidence type="ECO:0000313" key="1">
    <source>
        <dbReference type="EMBL" id="RWU03481.1"/>
    </source>
</evidence>
<proteinExistence type="predicted"/>
<name>A0A443YIC5_9SPHI</name>
<reference evidence="1 2" key="1">
    <citation type="submission" date="2018-06" db="EMBL/GenBank/DDBJ databases">
        <title>Pedobacter endophyticus sp. nov., an endophytic bacterium isolated from a leaf of Triticum aestivum.</title>
        <authorList>
            <person name="Zhang L."/>
        </authorList>
    </citation>
    <scope>NUCLEOTIDE SEQUENCE [LARGE SCALE GENOMIC DNA]</scope>
    <source>
        <strain evidence="1 2">CM134L-2</strain>
    </source>
</reference>
<dbReference type="EMBL" id="SAYW01000010">
    <property type="protein sequence ID" value="RWU03481.1"/>
    <property type="molecule type" value="Genomic_DNA"/>
</dbReference>
<comment type="caution">
    <text evidence="1">The sequence shown here is derived from an EMBL/GenBank/DDBJ whole genome shotgun (WGS) entry which is preliminary data.</text>
</comment>
<accession>A0A443YIC5</accession>
<keyword evidence="2" id="KW-1185">Reference proteome</keyword>
<dbReference type="Proteomes" id="UP000284120">
    <property type="component" value="Unassembled WGS sequence"/>
</dbReference>
<organism evidence="1 2">
    <name type="scientific">Pedobacter chitinilyticus</name>
    <dbReference type="NCBI Taxonomy" id="2233776"/>
    <lineage>
        <taxon>Bacteria</taxon>
        <taxon>Pseudomonadati</taxon>
        <taxon>Bacteroidota</taxon>
        <taxon>Sphingobacteriia</taxon>
        <taxon>Sphingobacteriales</taxon>
        <taxon>Sphingobacteriaceae</taxon>
        <taxon>Pedobacter</taxon>
    </lineage>
</organism>
<evidence type="ECO:0000313" key="2">
    <source>
        <dbReference type="Proteomes" id="UP000284120"/>
    </source>
</evidence>